<sequence length="154" mass="17067">MKQHKGKLIGYLDEATGKCRVNDLSCPSLCLHISTSTQLLHSFTAAAAPRGTVASKTISPYCNMDPDGGQLNMSDRVLEQITMDNRQLRQGVKNVTGTQLRHTKLKLSTKLLSWRDNIAHVLYMPGGEVVIWWRAAHESEAISQCGARQPHTLN</sequence>
<dbReference type="Proteomes" id="UP000324222">
    <property type="component" value="Unassembled WGS sequence"/>
</dbReference>
<accession>A0A5B7JYX1</accession>
<reference evidence="1 2" key="1">
    <citation type="submission" date="2019-05" db="EMBL/GenBank/DDBJ databases">
        <title>Another draft genome of Portunus trituberculatus and its Hox gene families provides insights of decapod evolution.</title>
        <authorList>
            <person name="Jeong J.-H."/>
            <person name="Song I."/>
            <person name="Kim S."/>
            <person name="Choi T."/>
            <person name="Kim D."/>
            <person name="Ryu S."/>
            <person name="Kim W."/>
        </authorList>
    </citation>
    <scope>NUCLEOTIDE SEQUENCE [LARGE SCALE GENOMIC DNA]</scope>
    <source>
        <tissue evidence="1">Muscle</tissue>
    </source>
</reference>
<evidence type="ECO:0000313" key="1">
    <source>
        <dbReference type="EMBL" id="MPD01333.1"/>
    </source>
</evidence>
<proteinExistence type="predicted"/>
<comment type="caution">
    <text evidence="1">The sequence shown here is derived from an EMBL/GenBank/DDBJ whole genome shotgun (WGS) entry which is preliminary data.</text>
</comment>
<protein>
    <submittedName>
        <fullName evidence="1">Uncharacterized protein</fullName>
    </submittedName>
</protein>
<dbReference type="EMBL" id="VSRR010126680">
    <property type="protein sequence ID" value="MPD01333.1"/>
    <property type="molecule type" value="Genomic_DNA"/>
</dbReference>
<dbReference type="AlphaFoldDB" id="A0A5B7JYX1"/>
<gene>
    <name evidence="1" type="ORF">E2C01_096853</name>
</gene>
<organism evidence="1 2">
    <name type="scientific">Portunus trituberculatus</name>
    <name type="common">Swimming crab</name>
    <name type="synonym">Neptunus trituberculatus</name>
    <dbReference type="NCBI Taxonomy" id="210409"/>
    <lineage>
        <taxon>Eukaryota</taxon>
        <taxon>Metazoa</taxon>
        <taxon>Ecdysozoa</taxon>
        <taxon>Arthropoda</taxon>
        <taxon>Crustacea</taxon>
        <taxon>Multicrustacea</taxon>
        <taxon>Malacostraca</taxon>
        <taxon>Eumalacostraca</taxon>
        <taxon>Eucarida</taxon>
        <taxon>Decapoda</taxon>
        <taxon>Pleocyemata</taxon>
        <taxon>Brachyura</taxon>
        <taxon>Eubrachyura</taxon>
        <taxon>Portunoidea</taxon>
        <taxon>Portunidae</taxon>
        <taxon>Portuninae</taxon>
        <taxon>Portunus</taxon>
    </lineage>
</organism>
<evidence type="ECO:0000313" key="2">
    <source>
        <dbReference type="Proteomes" id="UP000324222"/>
    </source>
</evidence>
<name>A0A5B7JYX1_PORTR</name>
<keyword evidence="2" id="KW-1185">Reference proteome</keyword>